<dbReference type="CDD" id="cd12797">
    <property type="entry name" value="M23_peptidase"/>
    <property type="match status" value="1"/>
</dbReference>
<sequence length="279" mass="30678">MKLILLVLVCFLTACQTNHLASSPTFTPTPPSPTQTALPTQTATSTVTPTTAPSLTPTPVFLLCSPLEDETFDSLPLILANPLNIPPHFGQDTGHHGVDFAYYRRGDRESIEGIEIYAIMAGMTVFSFPADDLPYGYGVMIETPLADLPEPLQKQLLGGYLPVPEDPHYRLYCPPVDPPTITGDFSVYHLYAHMENPSTLEFGDPIRCGQVLGTVGNTGYSSSPHLHLETRLGPSGADFESMAHYDIYTPQQMGNYCLWRMSGYYQLFDPFILLDAALD</sequence>
<organism evidence="4 5">
    <name type="scientific">Candidatus Brevifilum fermentans</name>
    <dbReference type="NCBI Taxonomy" id="1986204"/>
    <lineage>
        <taxon>Bacteria</taxon>
        <taxon>Bacillati</taxon>
        <taxon>Chloroflexota</taxon>
        <taxon>Anaerolineae</taxon>
        <taxon>Anaerolineales</taxon>
        <taxon>Anaerolineaceae</taxon>
        <taxon>Candidatus Brevifilum</taxon>
    </lineage>
</organism>
<evidence type="ECO:0000256" key="1">
    <source>
        <dbReference type="SAM" id="MobiDB-lite"/>
    </source>
</evidence>
<feature type="region of interest" description="Disordered" evidence="1">
    <location>
        <begin position="22"/>
        <end position="51"/>
    </location>
</feature>
<evidence type="ECO:0000256" key="2">
    <source>
        <dbReference type="SAM" id="SignalP"/>
    </source>
</evidence>
<dbReference type="KEGG" id="abat:CFX1CAM_1707"/>
<keyword evidence="2" id="KW-0732">Signal</keyword>
<feature type="domain" description="M23ase beta-sheet core" evidence="3">
    <location>
        <begin position="185"/>
        <end position="232"/>
    </location>
</feature>
<dbReference type="Pfam" id="PF01551">
    <property type="entry name" value="Peptidase_M23"/>
    <property type="match status" value="1"/>
</dbReference>
<dbReference type="InterPro" id="IPR050570">
    <property type="entry name" value="Cell_wall_metabolism_enzyme"/>
</dbReference>
<dbReference type="AlphaFoldDB" id="A0A1Y6K505"/>
<dbReference type="GO" id="GO:0004222">
    <property type="term" value="F:metalloendopeptidase activity"/>
    <property type="evidence" value="ECO:0007669"/>
    <property type="project" value="TreeGrafter"/>
</dbReference>
<feature type="signal peptide" evidence="2">
    <location>
        <begin position="1"/>
        <end position="21"/>
    </location>
</feature>
<dbReference type="PANTHER" id="PTHR21666">
    <property type="entry name" value="PEPTIDASE-RELATED"/>
    <property type="match status" value="1"/>
</dbReference>
<reference evidence="5" key="1">
    <citation type="submission" date="2017-05" db="EMBL/GenBank/DDBJ databases">
        <authorList>
            <person name="Kirkegaard R."/>
            <person name="Mcilroy J S."/>
        </authorList>
    </citation>
    <scope>NUCLEOTIDE SEQUENCE [LARGE SCALE GENOMIC DNA]</scope>
</reference>
<dbReference type="InterPro" id="IPR011055">
    <property type="entry name" value="Dup_hybrid_motif"/>
</dbReference>
<dbReference type="PROSITE" id="PS51257">
    <property type="entry name" value="PROKAR_LIPOPROTEIN"/>
    <property type="match status" value="1"/>
</dbReference>
<dbReference type="Proteomes" id="UP000195514">
    <property type="component" value="Chromosome I"/>
</dbReference>
<proteinExistence type="predicted"/>
<evidence type="ECO:0000313" key="5">
    <source>
        <dbReference type="Proteomes" id="UP000195514"/>
    </source>
</evidence>
<dbReference type="PANTHER" id="PTHR21666:SF270">
    <property type="entry name" value="MUREIN HYDROLASE ACTIVATOR ENVC"/>
    <property type="match status" value="1"/>
</dbReference>
<dbReference type="EMBL" id="LT859958">
    <property type="protein sequence ID" value="SMX54771.1"/>
    <property type="molecule type" value="Genomic_DNA"/>
</dbReference>
<name>A0A1Y6K505_9CHLR</name>
<protein>
    <recommendedName>
        <fullName evidence="3">M23ase beta-sheet core domain-containing protein</fullName>
    </recommendedName>
</protein>
<dbReference type="SUPFAM" id="SSF51261">
    <property type="entry name" value="Duplicated hybrid motif"/>
    <property type="match status" value="1"/>
</dbReference>
<evidence type="ECO:0000259" key="3">
    <source>
        <dbReference type="Pfam" id="PF01551"/>
    </source>
</evidence>
<feature type="chain" id="PRO_5013391725" description="M23ase beta-sheet core domain-containing protein" evidence="2">
    <location>
        <begin position="22"/>
        <end position="279"/>
    </location>
</feature>
<dbReference type="InterPro" id="IPR016047">
    <property type="entry name" value="M23ase_b-sheet_dom"/>
</dbReference>
<evidence type="ECO:0000313" key="4">
    <source>
        <dbReference type="EMBL" id="SMX54771.1"/>
    </source>
</evidence>
<keyword evidence="5" id="KW-1185">Reference proteome</keyword>
<gene>
    <name evidence="4" type="ORF">CFX1CAM_1707</name>
</gene>
<dbReference type="Gene3D" id="2.70.70.10">
    <property type="entry name" value="Glucose Permease (Domain IIA)"/>
    <property type="match status" value="1"/>
</dbReference>
<accession>A0A1Y6K505</accession>
<feature type="compositionally biased region" description="Low complexity" evidence="1">
    <location>
        <begin position="34"/>
        <end position="51"/>
    </location>
</feature>